<dbReference type="AlphaFoldDB" id="A0AAN6TAD4"/>
<name>A0AAN6TAD4_9PEZI</name>
<accession>A0AAN6TAD4</accession>
<reference evidence="2" key="2">
    <citation type="submission" date="2023-05" db="EMBL/GenBank/DDBJ databases">
        <authorList>
            <consortium name="Lawrence Berkeley National Laboratory"/>
            <person name="Steindorff A."/>
            <person name="Hensen N."/>
            <person name="Bonometti L."/>
            <person name="Westerberg I."/>
            <person name="Brannstrom I.O."/>
            <person name="Guillou S."/>
            <person name="Cros-Aarteil S."/>
            <person name="Calhoun S."/>
            <person name="Haridas S."/>
            <person name="Kuo A."/>
            <person name="Mondo S."/>
            <person name="Pangilinan J."/>
            <person name="Riley R."/>
            <person name="Labutti K."/>
            <person name="Andreopoulos B."/>
            <person name="Lipzen A."/>
            <person name="Chen C."/>
            <person name="Yanf M."/>
            <person name="Daum C."/>
            <person name="Ng V."/>
            <person name="Clum A."/>
            <person name="Ohm R."/>
            <person name="Martin F."/>
            <person name="Silar P."/>
            <person name="Natvig D."/>
            <person name="Lalanne C."/>
            <person name="Gautier V."/>
            <person name="Ament-Velasquez S.L."/>
            <person name="Kruys A."/>
            <person name="Hutchinson M.I."/>
            <person name="Powell A.J."/>
            <person name="Barry K."/>
            <person name="Miller A.N."/>
            <person name="Grigoriev I.V."/>
            <person name="Debuchy R."/>
            <person name="Gladieux P."/>
            <person name="Thoren M.H."/>
            <person name="Johannesson H."/>
        </authorList>
    </citation>
    <scope>NUCLEOTIDE SEQUENCE</scope>
    <source>
        <strain evidence="2">CBS 508.74</strain>
    </source>
</reference>
<sequence>MSNETPFFCYLCAEPLLFGSLAPFPRSPALDGRQGAGKSHQRGFHPGPAGRSLKIMSG</sequence>
<proteinExistence type="predicted"/>
<keyword evidence="3" id="KW-1185">Reference proteome</keyword>
<evidence type="ECO:0000313" key="3">
    <source>
        <dbReference type="Proteomes" id="UP001302812"/>
    </source>
</evidence>
<dbReference type="GeneID" id="89939872"/>
<dbReference type="RefSeq" id="XP_064667474.1">
    <property type="nucleotide sequence ID" value="XM_064815747.1"/>
</dbReference>
<organism evidence="2 3">
    <name type="scientific">Canariomyces notabilis</name>
    <dbReference type="NCBI Taxonomy" id="2074819"/>
    <lineage>
        <taxon>Eukaryota</taxon>
        <taxon>Fungi</taxon>
        <taxon>Dikarya</taxon>
        <taxon>Ascomycota</taxon>
        <taxon>Pezizomycotina</taxon>
        <taxon>Sordariomycetes</taxon>
        <taxon>Sordariomycetidae</taxon>
        <taxon>Sordariales</taxon>
        <taxon>Chaetomiaceae</taxon>
        <taxon>Canariomyces</taxon>
    </lineage>
</organism>
<evidence type="ECO:0000256" key="1">
    <source>
        <dbReference type="SAM" id="MobiDB-lite"/>
    </source>
</evidence>
<reference evidence="2" key="1">
    <citation type="journal article" date="2023" name="Mol. Phylogenet. Evol.">
        <title>Genome-scale phylogeny and comparative genomics of the fungal order Sordariales.</title>
        <authorList>
            <person name="Hensen N."/>
            <person name="Bonometti L."/>
            <person name="Westerberg I."/>
            <person name="Brannstrom I.O."/>
            <person name="Guillou S."/>
            <person name="Cros-Aarteil S."/>
            <person name="Calhoun S."/>
            <person name="Haridas S."/>
            <person name="Kuo A."/>
            <person name="Mondo S."/>
            <person name="Pangilinan J."/>
            <person name="Riley R."/>
            <person name="LaButti K."/>
            <person name="Andreopoulos B."/>
            <person name="Lipzen A."/>
            <person name="Chen C."/>
            <person name="Yan M."/>
            <person name="Daum C."/>
            <person name="Ng V."/>
            <person name="Clum A."/>
            <person name="Steindorff A."/>
            <person name="Ohm R.A."/>
            <person name="Martin F."/>
            <person name="Silar P."/>
            <person name="Natvig D.O."/>
            <person name="Lalanne C."/>
            <person name="Gautier V."/>
            <person name="Ament-Velasquez S.L."/>
            <person name="Kruys A."/>
            <person name="Hutchinson M.I."/>
            <person name="Powell A.J."/>
            <person name="Barry K."/>
            <person name="Miller A.N."/>
            <person name="Grigoriev I.V."/>
            <person name="Debuchy R."/>
            <person name="Gladieux P."/>
            <person name="Hiltunen Thoren M."/>
            <person name="Johannesson H."/>
        </authorList>
    </citation>
    <scope>NUCLEOTIDE SEQUENCE</scope>
    <source>
        <strain evidence="2">CBS 508.74</strain>
    </source>
</reference>
<gene>
    <name evidence="2" type="ORF">N656DRAFT_782334</name>
</gene>
<protein>
    <submittedName>
        <fullName evidence="2">Uncharacterized protein</fullName>
    </submittedName>
</protein>
<dbReference type="Proteomes" id="UP001302812">
    <property type="component" value="Unassembled WGS sequence"/>
</dbReference>
<evidence type="ECO:0000313" key="2">
    <source>
        <dbReference type="EMBL" id="KAK4109904.1"/>
    </source>
</evidence>
<feature type="region of interest" description="Disordered" evidence="1">
    <location>
        <begin position="28"/>
        <end position="58"/>
    </location>
</feature>
<dbReference type="EMBL" id="MU853353">
    <property type="protein sequence ID" value="KAK4109904.1"/>
    <property type="molecule type" value="Genomic_DNA"/>
</dbReference>
<comment type="caution">
    <text evidence="2">The sequence shown here is derived from an EMBL/GenBank/DDBJ whole genome shotgun (WGS) entry which is preliminary data.</text>
</comment>